<dbReference type="RefSeq" id="WP_173235469.1">
    <property type="nucleotide sequence ID" value="NZ_AP022839.1"/>
</dbReference>
<dbReference type="Pfam" id="PF04199">
    <property type="entry name" value="Cyclase"/>
    <property type="match status" value="1"/>
</dbReference>
<dbReference type="PANTHER" id="PTHR31118">
    <property type="entry name" value="CYCLASE-LIKE PROTEIN 2"/>
    <property type="match status" value="1"/>
</dbReference>
<evidence type="ECO:0000313" key="2">
    <source>
        <dbReference type="Proteomes" id="UP000502894"/>
    </source>
</evidence>
<dbReference type="GO" id="GO:0019441">
    <property type="term" value="P:L-tryptophan catabolic process to kynurenine"/>
    <property type="evidence" value="ECO:0007669"/>
    <property type="project" value="InterPro"/>
</dbReference>
<evidence type="ECO:0008006" key="3">
    <source>
        <dbReference type="Google" id="ProtNLM"/>
    </source>
</evidence>
<dbReference type="GO" id="GO:0004061">
    <property type="term" value="F:arylformamidase activity"/>
    <property type="evidence" value="ECO:0007669"/>
    <property type="project" value="InterPro"/>
</dbReference>
<organism evidence="1 2">
    <name type="scientific">Legionella antarctica</name>
    <dbReference type="NCBI Taxonomy" id="2708020"/>
    <lineage>
        <taxon>Bacteria</taxon>
        <taxon>Pseudomonadati</taxon>
        <taxon>Pseudomonadota</taxon>
        <taxon>Gammaproteobacteria</taxon>
        <taxon>Legionellales</taxon>
        <taxon>Legionellaceae</taxon>
        <taxon>Legionella</taxon>
    </lineage>
</organism>
<sequence>MQFGNHTGTHIDYPAHVIKEGKTSSDFSIDHLIGSGIIIKVPDTERSITKSFITEQPIMSSDIVFFKTANSKLSKQDKFTNNYVYIEPEAAEELLRKKVKIVGIDYISVDKYDAEDLPVHKSLLSKEVLIVEGLELNNAPIGRCKIYIMPLNIINMDGLPARVIAKV</sequence>
<gene>
    <name evidence="1" type="ORF">TUM19329_00420</name>
</gene>
<dbReference type="EMBL" id="AP022839">
    <property type="protein sequence ID" value="BCA93681.1"/>
    <property type="molecule type" value="Genomic_DNA"/>
</dbReference>
<evidence type="ECO:0000313" key="1">
    <source>
        <dbReference type="EMBL" id="BCA93681.1"/>
    </source>
</evidence>
<dbReference type="PANTHER" id="PTHR31118:SF12">
    <property type="entry name" value="CYCLASE-LIKE PROTEIN 2"/>
    <property type="match status" value="1"/>
</dbReference>
<dbReference type="SUPFAM" id="SSF102198">
    <property type="entry name" value="Putative cyclase"/>
    <property type="match status" value="1"/>
</dbReference>
<name>A0A6F8SZN4_9GAMM</name>
<proteinExistence type="predicted"/>
<dbReference type="InterPro" id="IPR007325">
    <property type="entry name" value="KFase/CYL"/>
</dbReference>
<keyword evidence="2" id="KW-1185">Reference proteome</keyword>
<dbReference type="Proteomes" id="UP000502894">
    <property type="component" value="Chromosome"/>
</dbReference>
<dbReference type="KEGG" id="lant:TUM19329_00420"/>
<dbReference type="Gene3D" id="3.50.30.50">
    <property type="entry name" value="Putative cyclase"/>
    <property type="match status" value="1"/>
</dbReference>
<accession>A0A6F8SZN4</accession>
<protein>
    <recommendedName>
        <fullName evidence="3">Metal-dependent hydrolase</fullName>
    </recommendedName>
</protein>
<reference evidence="1" key="1">
    <citation type="journal article" date="2020" name="Microbiol. Resour. Announc.">
        <title>Complete Genome Sequence of Novel Psychrotolerant Legionella Strain TUM19329, Isolated from Antarctic Lake Sediment.</title>
        <authorList>
            <person name="Shimada S."/>
            <person name="Nakai R."/>
            <person name="Aoki K."/>
            <person name="Shimoeda N."/>
            <person name="Ohno G."/>
            <person name="Miyazaki Y."/>
            <person name="Kudoh S."/>
            <person name="Imura S."/>
            <person name="Watanabe K."/>
            <person name="Ishii Y."/>
            <person name="Tateda K."/>
        </authorList>
    </citation>
    <scope>NUCLEOTIDE SEQUENCE [LARGE SCALE GENOMIC DNA]</scope>
    <source>
        <strain evidence="1">TUM19329</strain>
    </source>
</reference>
<dbReference type="InterPro" id="IPR037175">
    <property type="entry name" value="KFase_sf"/>
</dbReference>
<dbReference type="AlphaFoldDB" id="A0A6F8SZN4"/>